<dbReference type="EMBL" id="BSXW01000491">
    <property type="protein sequence ID" value="GMF23854.1"/>
    <property type="molecule type" value="Genomic_DNA"/>
</dbReference>
<reference evidence="1" key="1">
    <citation type="submission" date="2023-04" db="EMBL/GenBank/DDBJ databases">
        <title>Phytophthora lilii NBRC 32176.</title>
        <authorList>
            <person name="Ichikawa N."/>
            <person name="Sato H."/>
            <person name="Tonouchi N."/>
        </authorList>
    </citation>
    <scope>NUCLEOTIDE SEQUENCE</scope>
    <source>
        <strain evidence="1">NBRC 32176</strain>
    </source>
</reference>
<sequence length="114" mass="12698">MTLRGVRDIIRDTILIIQNLAAIGSRRRFYGEYIATTMGCVNDKDLRSNVATDTNTITASTMLRADQIVILGDSVFLPTKTEDGEYQVLEINIDDKKINVHRGLANRAIRTGLS</sequence>
<accession>A0A9W6WR78</accession>
<evidence type="ECO:0000313" key="2">
    <source>
        <dbReference type="Proteomes" id="UP001165083"/>
    </source>
</evidence>
<proteinExistence type="predicted"/>
<dbReference type="Proteomes" id="UP001165083">
    <property type="component" value="Unassembled WGS sequence"/>
</dbReference>
<dbReference type="AlphaFoldDB" id="A0A9W6WR78"/>
<gene>
    <name evidence="1" type="ORF">Plil01_000969600</name>
</gene>
<protein>
    <submittedName>
        <fullName evidence="1">Unnamed protein product</fullName>
    </submittedName>
</protein>
<name>A0A9W6WR78_9STRA</name>
<organism evidence="1 2">
    <name type="scientific">Phytophthora lilii</name>
    <dbReference type="NCBI Taxonomy" id="2077276"/>
    <lineage>
        <taxon>Eukaryota</taxon>
        <taxon>Sar</taxon>
        <taxon>Stramenopiles</taxon>
        <taxon>Oomycota</taxon>
        <taxon>Peronosporomycetes</taxon>
        <taxon>Peronosporales</taxon>
        <taxon>Peronosporaceae</taxon>
        <taxon>Phytophthora</taxon>
    </lineage>
</organism>
<keyword evidence="2" id="KW-1185">Reference proteome</keyword>
<comment type="caution">
    <text evidence="1">The sequence shown here is derived from an EMBL/GenBank/DDBJ whole genome shotgun (WGS) entry which is preliminary data.</text>
</comment>
<evidence type="ECO:0000313" key="1">
    <source>
        <dbReference type="EMBL" id="GMF23854.1"/>
    </source>
</evidence>